<protein>
    <recommendedName>
        <fullName evidence="1">RNase H type-1 domain-containing protein</fullName>
    </recommendedName>
</protein>
<organism evidence="2 3">
    <name type="scientific">Caerostris darwini</name>
    <dbReference type="NCBI Taxonomy" id="1538125"/>
    <lineage>
        <taxon>Eukaryota</taxon>
        <taxon>Metazoa</taxon>
        <taxon>Ecdysozoa</taxon>
        <taxon>Arthropoda</taxon>
        <taxon>Chelicerata</taxon>
        <taxon>Arachnida</taxon>
        <taxon>Araneae</taxon>
        <taxon>Araneomorphae</taxon>
        <taxon>Entelegynae</taxon>
        <taxon>Araneoidea</taxon>
        <taxon>Araneidae</taxon>
        <taxon>Caerostris</taxon>
    </lineage>
</organism>
<dbReference type="InterPro" id="IPR012337">
    <property type="entry name" value="RNaseH-like_sf"/>
</dbReference>
<dbReference type="EMBL" id="BPLQ01014107">
    <property type="protein sequence ID" value="GIY77358.1"/>
    <property type="molecule type" value="Genomic_DNA"/>
</dbReference>
<proteinExistence type="predicted"/>
<dbReference type="InterPro" id="IPR002156">
    <property type="entry name" value="RNaseH_domain"/>
</dbReference>
<dbReference type="PROSITE" id="PS50879">
    <property type="entry name" value="RNASE_H_1"/>
    <property type="match status" value="1"/>
</dbReference>
<keyword evidence="3" id="KW-1185">Reference proteome</keyword>
<feature type="non-terminal residue" evidence="2">
    <location>
        <position position="414"/>
    </location>
</feature>
<dbReference type="CDD" id="cd09276">
    <property type="entry name" value="Rnase_HI_RT_non_LTR"/>
    <property type="match status" value="1"/>
</dbReference>
<evidence type="ECO:0000259" key="1">
    <source>
        <dbReference type="PROSITE" id="PS50879"/>
    </source>
</evidence>
<dbReference type="GO" id="GO:0004523">
    <property type="term" value="F:RNA-DNA hybrid ribonuclease activity"/>
    <property type="evidence" value="ECO:0007669"/>
    <property type="project" value="InterPro"/>
</dbReference>
<gene>
    <name evidence="2" type="primary">R1A1-elementORF2_25</name>
    <name evidence="2" type="ORF">CDAR_439891</name>
</gene>
<feature type="domain" description="RNase H type-1" evidence="1">
    <location>
        <begin position="95"/>
        <end position="207"/>
    </location>
</feature>
<comment type="caution">
    <text evidence="2">The sequence shown here is derived from an EMBL/GenBank/DDBJ whole genome shotgun (WGS) entry which is preliminary data.</text>
</comment>
<evidence type="ECO:0000313" key="3">
    <source>
        <dbReference type="Proteomes" id="UP001054837"/>
    </source>
</evidence>
<dbReference type="SUPFAM" id="SSF53098">
    <property type="entry name" value="Ribonuclease H-like"/>
    <property type="match status" value="1"/>
</dbReference>
<dbReference type="Pfam" id="PF00075">
    <property type="entry name" value="RNase_H"/>
    <property type="match status" value="1"/>
</dbReference>
<dbReference type="AlphaFoldDB" id="A0AAV4W6X6"/>
<dbReference type="Gene3D" id="3.30.420.10">
    <property type="entry name" value="Ribonuclease H-like superfamily/Ribonuclease H"/>
    <property type="match status" value="1"/>
</dbReference>
<dbReference type="Proteomes" id="UP001054837">
    <property type="component" value="Unassembled WGS sequence"/>
</dbReference>
<sequence length="414" mass="46491">MRSLSAETVELAVLEAVGGLARMRSFSEKQSKRHFRRLSAGVDDDLQLYGAPWLLVTLKNLIRLNLLGTKPSSNGDLCARRKMDAASTQTVQKCMEGWVVPWCVFSTTLKNSVNRSDEASVFMVELKAIEAAIMSANSHHFSSVKIISDSRSVLQALCNPNNCTTPIATIKSLLGSSETSCELIWTKAHVRTEGNEIADRYAKEATTREEVDLPICLSIKHIKSEISKAILLDWHYQWSTSSQGRAVHELCPLVCSQRIHGNYFLNQIITGHGAIASYQHRFFNSSPVCSCGREIEDRVHIIFNCEIWKDIRGKFFPKNFSNRTLQQLLNHKQARIGIELIMKTKNLLKLYKHKTLFLSGPTMGVWHWATWRDLCLGSGPDYFCTDARGCCGGTVHHQSYAPLGGRVKSLRAYV</sequence>
<reference evidence="2 3" key="1">
    <citation type="submission" date="2021-06" db="EMBL/GenBank/DDBJ databases">
        <title>Caerostris darwini draft genome.</title>
        <authorList>
            <person name="Kono N."/>
            <person name="Arakawa K."/>
        </authorList>
    </citation>
    <scope>NUCLEOTIDE SEQUENCE [LARGE SCALE GENOMIC DNA]</scope>
</reference>
<name>A0AAV4W6X6_9ARAC</name>
<accession>A0AAV4W6X6</accession>
<dbReference type="GO" id="GO:0003676">
    <property type="term" value="F:nucleic acid binding"/>
    <property type="evidence" value="ECO:0007669"/>
    <property type="project" value="InterPro"/>
</dbReference>
<evidence type="ECO:0000313" key="2">
    <source>
        <dbReference type="EMBL" id="GIY77358.1"/>
    </source>
</evidence>
<dbReference type="InterPro" id="IPR036397">
    <property type="entry name" value="RNaseH_sf"/>
</dbReference>